<dbReference type="Gene3D" id="3.40.50.360">
    <property type="match status" value="2"/>
</dbReference>
<reference evidence="4 5" key="1">
    <citation type="submission" date="2010-12" db="EMBL/GenBank/DDBJ databases">
        <title>Complete sequence of Ethanoligenens harbinense YUAN-3.</title>
        <authorList>
            <person name="Lucas S."/>
            <person name="Copeland A."/>
            <person name="Lapidus A."/>
            <person name="Cheng J.-F."/>
            <person name="Bruce D."/>
            <person name="Goodwin L."/>
            <person name="Pitluck S."/>
            <person name="Chertkov O."/>
            <person name="Misra M."/>
            <person name="Detter J.C."/>
            <person name="Han C."/>
            <person name="Tapia R."/>
            <person name="Land M."/>
            <person name="Hauser L."/>
            <person name="Jeffries C."/>
            <person name="Kyrpides N."/>
            <person name="Ivanova N."/>
            <person name="Mikhailova N."/>
            <person name="Wang A."/>
            <person name="Mouttaki H."/>
            <person name="He Z."/>
            <person name="Zhou J."/>
            <person name="Hemme C.L."/>
            <person name="Woyke T."/>
        </authorList>
    </citation>
    <scope>NUCLEOTIDE SEQUENCE [LARGE SCALE GENOMIC DNA]</scope>
    <source>
        <strain evidence="5">DSM 18485 / JCM 12961 / CGMCC 1.5033 / YUAN-3</strain>
    </source>
</reference>
<accession>E6U4D3</accession>
<dbReference type="KEGG" id="eha:Ethha_2225"/>
<proteinExistence type="predicted"/>
<evidence type="ECO:0000256" key="1">
    <source>
        <dbReference type="ARBA" id="ARBA00022630"/>
    </source>
</evidence>
<evidence type="ECO:0000313" key="4">
    <source>
        <dbReference type="EMBL" id="ADU27740.1"/>
    </source>
</evidence>
<keyword evidence="2" id="KW-0288">FMN</keyword>
<dbReference type="eggNOG" id="COG0655">
    <property type="taxonomic scope" value="Bacteria"/>
</dbReference>
<evidence type="ECO:0000259" key="3">
    <source>
        <dbReference type="Pfam" id="PF03358"/>
    </source>
</evidence>
<dbReference type="AlphaFoldDB" id="E6U4D3"/>
<dbReference type="Pfam" id="PF03358">
    <property type="entry name" value="FMN_red"/>
    <property type="match status" value="1"/>
</dbReference>
<dbReference type="RefSeq" id="WP_013486088.1">
    <property type="nucleotide sequence ID" value="NC_014828.1"/>
</dbReference>
<dbReference type="PANTHER" id="PTHR43278:SF4">
    <property type="entry name" value="NAD(P)H-DEPENDENT FMN-CONTAINING OXIDOREDUCTASE YWQN-RELATED"/>
    <property type="match status" value="1"/>
</dbReference>
<name>E6U4D3_ETHHY</name>
<dbReference type="InterPro" id="IPR029039">
    <property type="entry name" value="Flavoprotein-like_sf"/>
</dbReference>
<dbReference type="GO" id="GO:0016491">
    <property type="term" value="F:oxidoreductase activity"/>
    <property type="evidence" value="ECO:0007669"/>
    <property type="project" value="InterPro"/>
</dbReference>
<dbReference type="eggNOG" id="COG0431">
    <property type="taxonomic scope" value="Bacteria"/>
</dbReference>
<dbReference type="EMBL" id="CP002400">
    <property type="protein sequence ID" value="ADU27740.1"/>
    <property type="molecule type" value="Genomic_DNA"/>
</dbReference>
<dbReference type="STRING" id="663278.Ethha_2225"/>
<feature type="domain" description="NADPH-dependent FMN reductase-like" evidence="3">
    <location>
        <begin position="1"/>
        <end position="133"/>
    </location>
</feature>
<dbReference type="Proteomes" id="UP000001551">
    <property type="component" value="Chromosome"/>
</dbReference>
<sequence>MKIIVLNGSPKGDISVTMQYVRYIQKKYPQHELKTINISQNINQIEKDKIVFEGIIREVRESDGILWGFPLYVFAVASQYKRFIELVSERNAVDAFAGKYAAVIATSVKVSDRTAINYMNAVCDDFGMHYVDSFSPHMDDLLQEDVRNNLLMFAQHFFDAIAEKQITAKNFQPISWQPIRYQPEAGFKKLDTTGKKVLVVTDSLENENLKKMIHTFRNSFAQDIELVNLTDIDIKGGCLGCIRCGYNYECVYTGKDGFIDFYNEKILASDVIIFAGTIKDRYLSSLWKKYFDRSFCKTHTPVLDGKQIGVLISGPLSQVPNLREILETYFEYQFANLAGFATDEYKSSRKIDKEIYALAGRVIQLAKQGFKKPKTSLGVGVWKVLRDEIYGNLRFPFVADYNAYEELHVFDSFPQNNVQKLKHNDAMMSMLQDEKIRREIYHNQLTISMISEIKKVVDDPEL</sequence>
<gene>
    <name evidence="4" type="ordered locus">Ethha_2225</name>
</gene>
<keyword evidence="1" id="KW-0285">Flavoprotein</keyword>
<dbReference type="InterPro" id="IPR051796">
    <property type="entry name" value="ISF_SsuE-like"/>
</dbReference>
<dbReference type="HOGENOM" id="CLU_594267_0_0_9"/>
<evidence type="ECO:0000313" key="5">
    <source>
        <dbReference type="Proteomes" id="UP000001551"/>
    </source>
</evidence>
<organism evidence="4 5">
    <name type="scientific">Ethanoligenens harbinense (strain DSM 18485 / JCM 12961 / CGMCC 1.5033 / YUAN-3)</name>
    <dbReference type="NCBI Taxonomy" id="663278"/>
    <lineage>
        <taxon>Bacteria</taxon>
        <taxon>Bacillati</taxon>
        <taxon>Bacillota</taxon>
        <taxon>Clostridia</taxon>
        <taxon>Eubacteriales</taxon>
        <taxon>Oscillospiraceae</taxon>
        <taxon>Ethanoligenens</taxon>
    </lineage>
</organism>
<dbReference type="SUPFAM" id="SSF52218">
    <property type="entry name" value="Flavoproteins"/>
    <property type="match status" value="2"/>
</dbReference>
<keyword evidence="5" id="KW-1185">Reference proteome</keyword>
<dbReference type="PANTHER" id="PTHR43278">
    <property type="entry name" value="NAD(P)H-DEPENDENT FMN-CONTAINING OXIDOREDUCTASE YWQN-RELATED"/>
    <property type="match status" value="1"/>
</dbReference>
<protein>
    <submittedName>
        <fullName evidence="4">NAD(P)H dehydrogenase (Quinone)</fullName>
    </submittedName>
</protein>
<evidence type="ECO:0000256" key="2">
    <source>
        <dbReference type="ARBA" id="ARBA00022643"/>
    </source>
</evidence>
<dbReference type="InterPro" id="IPR005025">
    <property type="entry name" value="FMN_Rdtase-like_dom"/>
</dbReference>